<dbReference type="Pfam" id="PF13193">
    <property type="entry name" value="AMP-binding_C"/>
    <property type="match status" value="1"/>
</dbReference>
<dbReference type="InterPro" id="IPR025110">
    <property type="entry name" value="AMP-bd_C"/>
</dbReference>
<feature type="domain" description="Acetyl-coenzyme A synthetase N-terminal" evidence="9">
    <location>
        <begin position="30"/>
        <end position="87"/>
    </location>
</feature>
<evidence type="ECO:0000259" key="9">
    <source>
        <dbReference type="Pfam" id="PF16177"/>
    </source>
</evidence>
<protein>
    <recommendedName>
        <fullName evidence="2">acetate--CoA ligase</fullName>
        <ecNumber evidence="2">6.2.1.1</ecNumber>
    </recommendedName>
</protein>
<name>A0A399FAY3_9DEIN</name>
<reference evidence="10 11" key="1">
    <citation type="submission" date="2018-08" db="EMBL/GenBank/DDBJ databases">
        <title>Meiothermus granaticius genome AF-68 sequencing project.</title>
        <authorList>
            <person name="Da Costa M.S."/>
            <person name="Albuquerque L."/>
            <person name="Raposo P."/>
            <person name="Froufe H.J.C."/>
            <person name="Barroso C.S."/>
            <person name="Egas C."/>
        </authorList>
    </citation>
    <scope>NUCLEOTIDE SEQUENCE [LARGE SCALE GENOMIC DNA]</scope>
    <source>
        <strain evidence="10 11">AF-68</strain>
    </source>
</reference>
<feature type="domain" description="AMP-dependent synthetase/ligase" evidence="7">
    <location>
        <begin position="90"/>
        <end position="476"/>
    </location>
</feature>
<evidence type="ECO:0000256" key="4">
    <source>
        <dbReference type="ARBA" id="ARBA00022741"/>
    </source>
</evidence>
<dbReference type="OrthoDB" id="23610at2"/>
<keyword evidence="5" id="KW-0067">ATP-binding</keyword>
<evidence type="ECO:0000313" key="10">
    <source>
        <dbReference type="EMBL" id="RIH93283.1"/>
    </source>
</evidence>
<evidence type="ECO:0000256" key="5">
    <source>
        <dbReference type="ARBA" id="ARBA00022840"/>
    </source>
</evidence>
<dbReference type="SUPFAM" id="SSF56801">
    <property type="entry name" value="Acetyl-CoA synthetase-like"/>
    <property type="match status" value="1"/>
</dbReference>
<dbReference type="Pfam" id="PF00501">
    <property type="entry name" value="AMP-binding"/>
    <property type="match status" value="1"/>
</dbReference>
<dbReference type="InterPro" id="IPR042099">
    <property type="entry name" value="ANL_N_sf"/>
</dbReference>
<evidence type="ECO:0000259" key="7">
    <source>
        <dbReference type="Pfam" id="PF00501"/>
    </source>
</evidence>
<dbReference type="GO" id="GO:0003987">
    <property type="term" value="F:acetate-CoA ligase activity"/>
    <property type="evidence" value="ECO:0007669"/>
    <property type="project" value="UniProtKB-EC"/>
</dbReference>
<dbReference type="Proteomes" id="UP000266178">
    <property type="component" value="Unassembled WGS sequence"/>
</dbReference>
<dbReference type="GO" id="GO:0005524">
    <property type="term" value="F:ATP binding"/>
    <property type="evidence" value="ECO:0007669"/>
    <property type="project" value="UniProtKB-KW"/>
</dbReference>
<evidence type="ECO:0000256" key="1">
    <source>
        <dbReference type="ARBA" id="ARBA00006432"/>
    </source>
</evidence>
<comment type="similarity">
    <text evidence="1">Belongs to the ATP-dependent AMP-binding enzyme family.</text>
</comment>
<evidence type="ECO:0000256" key="6">
    <source>
        <dbReference type="ARBA" id="ARBA00022990"/>
    </source>
</evidence>
<dbReference type="PANTHER" id="PTHR24095:SF14">
    <property type="entry name" value="ACETYL-COENZYME A SYNTHETASE 1"/>
    <property type="match status" value="1"/>
</dbReference>
<comment type="caution">
    <text evidence="10">The sequence shown here is derived from an EMBL/GenBank/DDBJ whole genome shotgun (WGS) entry which is preliminary data.</text>
</comment>
<feature type="domain" description="AMP-binding enzyme C-terminal" evidence="8">
    <location>
        <begin position="529"/>
        <end position="607"/>
    </location>
</feature>
<dbReference type="InterPro" id="IPR032387">
    <property type="entry name" value="ACAS_N"/>
</dbReference>
<dbReference type="EMBL" id="QWLB01000007">
    <property type="protein sequence ID" value="RIH93283.1"/>
    <property type="molecule type" value="Genomic_DNA"/>
</dbReference>
<dbReference type="InterPro" id="IPR045851">
    <property type="entry name" value="AMP-bd_C_sf"/>
</dbReference>
<keyword evidence="6" id="KW-0007">Acetylation</keyword>
<dbReference type="InterPro" id="IPR020845">
    <property type="entry name" value="AMP-binding_CS"/>
</dbReference>
<dbReference type="PROSITE" id="PS00455">
    <property type="entry name" value="AMP_BINDING"/>
    <property type="match status" value="1"/>
</dbReference>
<dbReference type="PANTHER" id="PTHR24095">
    <property type="entry name" value="ACETYL-COENZYME A SYNTHETASE"/>
    <property type="match status" value="1"/>
</dbReference>
<proteinExistence type="inferred from homology"/>
<evidence type="ECO:0000256" key="2">
    <source>
        <dbReference type="ARBA" id="ARBA00013275"/>
    </source>
</evidence>
<dbReference type="Gene3D" id="3.30.300.30">
    <property type="match status" value="1"/>
</dbReference>
<evidence type="ECO:0000259" key="8">
    <source>
        <dbReference type="Pfam" id="PF13193"/>
    </source>
</evidence>
<gene>
    <name evidence="10" type="primary">acs</name>
    <name evidence="10" type="ORF">Mgrana_00726</name>
</gene>
<keyword evidence="3 10" id="KW-0436">Ligase</keyword>
<dbReference type="EC" id="6.2.1.1" evidence="2"/>
<organism evidence="10 11">
    <name type="scientific">Meiothermus granaticius NBRC 107808</name>
    <dbReference type="NCBI Taxonomy" id="1227551"/>
    <lineage>
        <taxon>Bacteria</taxon>
        <taxon>Thermotogati</taxon>
        <taxon>Deinococcota</taxon>
        <taxon>Deinococci</taxon>
        <taxon>Thermales</taxon>
        <taxon>Thermaceae</taxon>
        <taxon>Meiothermus</taxon>
    </lineage>
</organism>
<dbReference type="RefSeq" id="WP_119356245.1">
    <property type="nucleotide sequence ID" value="NZ_BJXM01000002.1"/>
</dbReference>
<dbReference type="InterPro" id="IPR000873">
    <property type="entry name" value="AMP-dep_synth/lig_dom"/>
</dbReference>
<dbReference type="AlphaFoldDB" id="A0A399FAY3"/>
<dbReference type="Gene3D" id="3.40.50.12780">
    <property type="entry name" value="N-terminal domain of ligase-like"/>
    <property type="match status" value="1"/>
</dbReference>
<accession>A0A399FAY3</accession>
<dbReference type="Pfam" id="PF16177">
    <property type="entry name" value="ACAS_N"/>
    <property type="match status" value="1"/>
</dbReference>
<evidence type="ECO:0000256" key="3">
    <source>
        <dbReference type="ARBA" id="ARBA00022598"/>
    </source>
</evidence>
<dbReference type="GO" id="GO:0006085">
    <property type="term" value="P:acetyl-CoA biosynthetic process"/>
    <property type="evidence" value="ECO:0007669"/>
    <property type="project" value="TreeGrafter"/>
</dbReference>
<sequence length="646" mass="70389">MHEPVWFPSEAYQRGSHVEALLQRLKLNSYEALYAYSLDHPAAFWEATLELLGVEFSRPYSAVLETPEGPQWPQWFVGGQLNLTHNAVFRHLRERPEAPALIWEGEEGRQRSLSFAELAEAIQAAQRDLSALGIRPGDRVGLFLPMLPETAVAVLAVAALGAMVVPIFSGYAAEAAATRLNDAEARLLITADGFYRRGSRVALLEQARAAAKLAPSVKTLLVIRRFGDVPLAAGEVAWGEGPGSSSPGPVPIPCDSMEPFMLLYTSGTTGKPKGTVHYHAGFPLKAAQDLAQCFDLRVGDRLFWFTDLGWMMGPWAILGGLTVGATVVLYEGAPDYPGPDRLWALCERHSITHLGLSPTLVRALLPQGPSPVQQHDLSRLRVLGSTGEPWNLEPYLWFFHTVGKGRLPIINYSGGTEIGGGILGCTPWRPIKPMGFNTAIPGMRAEVLDAEGNPVRGEVGELAILAPWPGQTKGFWRAPERYLETYWSRFPNAWVHGDWALLDEDGHWFIQGRSDDTLKVAGKRVGPAEYESAAVGHPAVKEAAAIGIPHEVKGEAVVVFVVLKPEHTPSPALEQAITEEITHALGKALKPERLLFVADLPKTRNAKVMRRVIRAAFLGQAPGDLSALENPQALEGIAQHRRSSGS</sequence>
<keyword evidence="4" id="KW-0547">Nucleotide-binding</keyword>
<keyword evidence="11" id="KW-1185">Reference proteome</keyword>
<evidence type="ECO:0000313" key="11">
    <source>
        <dbReference type="Proteomes" id="UP000266178"/>
    </source>
</evidence>